<feature type="compositionally biased region" description="Low complexity" evidence="1">
    <location>
        <begin position="64"/>
        <end position="83"/>
    </location>
</feature>
<feature type="region of interest" description="Disordered" evidence="1">
    <location>
        <begin position="1"/>
        <end position="137"/>
    </location>
</feature>
<dbReference type="Proteomes" id="UP000242146">
    <property type="component" value="Unassembled WGS sequence"/>
</dbReference>
<sequence>MFTTTNHPRSPTPPTPPPPPPCYYLAQQDLSYMNEKVEIPPPPPLPKHQYIARSHTISHPIPASHDSSPRSSFSSSGTDSEPSCRPKSYLTKQDPPHLQPRLLRRTLPTRSNESHQPSLTQPTDVPSRRTSRYYQNDPELQAKLDNLIAATSAYTFFDKSRTTKNKNAATRSE</sequence>
<protein>
    <submittedName>
        <fullName evidence="2">Uncharacterized protein</fullName>
    </submittedName>
</protein>
<evidence type="ECO:0000256" key="1">
    <source>
        <dbReference type="SAM" id="MobiDB-lite"/>
    </source>
</evidence>
<name>A0A1X2GWL7_9FUNG</name>
<dbReference type="EMBL" id="MCGT01000002">
    <property type="protein sequence ID" value="ORX62441.1"/>
    <property type="molecule type" value="Genomic_DNA"/>
</dbReference>
<keyword evidence="3" id="KW-1185">Reference proteome</keyword>
<dbReference type="AlphaFoldDB" id="A0A1X2GWL7"/>
<organism evidence="2 3">
    <name type="scientific">Hesseltinella vesiculosa</name>
    <dbReference type="NCBI Taxonomy" id="101127"/>
    <lineage>
        <taxon>Eukaryota</taxon>
        <taxon>Fungi</taxon>
        <taxon>Fungi incertae sedis</taxon>
        <taxon>Mucoromycota</taxon>
        <taxon>Mucoromycotina</taxon>
        <taxon>Mucoromycetes</taxon>
        <taxon>Mucorales</taxon>
        <taxon>Cunninghamellaceae</taxon>
        <taxon>Hesseltinella</taxon>
    </lineage>
</organism>
<feature type="compositionally biased region" description="Pro residues" evidence="1">
    <location>
        <begin position="10"/>
        <end position="22"/>
    </location>
</feature>
<feature type="compositionally biased region" description="Low complexity" evidence="1">
    <location>
        <begin position="99"/>
        <end position="110"/>
    </location>
</feature>
<feature type="compositionally biased region" description="Polar residues" evidence="1">
    <location>
        <begin position="114"/>
        <end position="124"/>
    </location>
</feature>
<gene>
    <name evidence="2" type="ORF">DM01DRAFT_1342266</name>
</gene>
<evidence type="ECO:0000313" key="2">
    <source>
        <dbReference type="EMBL" id="ORX62441.1"/>
    </source>
</evidence>
<accession>A0A1X2GWL7</accession>
<comment type="caution">
    <text evidence="2">The sequence shown here is derived from an EMBL/GenBank/DDBJ whole genome shotgun (WGS) entry which is preliminary data.</text>
</comment>
<reference evidence="2 3" key="1">
    <citation type="submission" date="2016-07" db="EMBL/GenBank/DDBJ databases">
        <title>Pervasive Adenine N6-methylation of Active Genes in Fungi.</title>
        <authorList>
            <consortium name="DOE Joint Genome Institute"/>
            <person name="Mondo S.J."/>
            <person name="Dannebaum R.O."/>
            <person name="Kuo R.C."/>
            <person name="Labutti K."/>
            <person name="Haridas S."/>
            <person name="Kuo A."/>
            <person name="Salamov A."/>
            <person name="Ahrendt S.R."/>
            <person name="Lipzen A."/>
            <person name="Sullivan W."/>
            <person name="Andreopoulos W.B."/>
            <person name="Clum A."/>
            <person name="Lindquist E."/>
            <person name="Daum C."/>
            <person name="Ramamoorthy G.K."/>
            <person name="Gryganskyi A."/>
            <person name="Culley D."/>
            <person name="Magnuson J.K."/>
            <person name="James T.Y."/>
            <person name="O'Malley M.A."/>
            <person name="Stajich J.E."/>
            <person name="Spatafora J.W."/>
            <person name="Visel A."/>
            <person name="Grigoriev I.V."/>
        </authorList>
    </citation>
    <scope>NUCLEOTIDE SEQUENCE [LARGE SCALE GENOMIC DNA]</scope>
    <source>
        <strain evidence="2 3">NRRL 3301</strain>
    </source>
</reference>
<proteinExistence type="predicted"/>
<dbReference type="OrthoDB" id="2290405at2759"/>
<evidence type="ECO:0000313" key="3">
    <source>
        <dbReference type="Proteomes" id="UP000242146"/>
    </source>
</evidence>